<dbReference type="PANTHER" id="PTHR33154">
    <property type="entry name" value="TRANSCRIPTIONAL REGULATOR, ARSR FAMILY"/>
    <property type="match status" value="1"/>
</dbReference>
<evidence type="ECO:0000313" key="6">
    <source>
        <dbReference type="Proteomes" id="UP000626795"/>
    </source>
</evidence>
<keyword evidence="1" id="KW-0805">Transcription regulation</keyword>
<reference evidence="5" key="1">
    <citation type="submission" date="2019-05" db="EMBL/GenBank/DDBJ databases">
        <authorList>
            <person name="Hibberd M."/>
        </authorList>
    </citation>
    <scope>NUCLEOTIDE SEQUENCE</scope>
    <source>
        <strain evidence="5">Neisseria_subflava_BgEED23</strain>
    </source>
</reference>
<dbReference type="InterPro" id="IPR001845">
    <property type="entry name" value="HTH_ArsR_DNA-bd_dom"/>
</dbReference>
<evidence type="ECO:0000256" key="1">
    <source>
        <dbReference type="ARBA" id="ARBA00023015"/>
    </source>
</evidence>
<dbReference type="GO" id="GO:0003677">
    <property type="term" value="F:DNA binding"/>
    <property type="evidence" value="ECO:0007669"/>
    <property type="project" value="UniProtKB-KW"/>
</dbReference>
<comment type="caution">
    <text evidence="5">The sequence shown here is derived from an EMBL/GenBank/DDBJ whole genome shotgun (WGS) entry which is preliminary data.</text>
</comment>
<protein>
    <submittedName>
        <fullName evidence="5">Transcriptional repressor SdpR</fullName>
    </submittedName>
</protein>
<proteinExistence type="predicted"/>
<keyword evidence="3" id="KW-0804">Transcription</keyword>
<organism evidence="5 6">
    <name type="scientific">Neisseria subflava</name>
    <dbReference type="NCBI Taxonomy" id="28449"/>
    <lineage>
        <taxon>Bacteria</taxon>
        <taxon>Pseudomonadati</taxon>
        <taxon>Pseudomonadota</taxon>
        <taxon>Betaproteobacteria</taxon>
        <taxon>Neisseriales</taxon>
        <taxon>Neisseriaceae</taxon>
        <taxon>Neisseria</taxon>
    </lineage>
</organism>
<dbReference type="InterPro" id="IPR036390">
    <property type="entry name" value="WH_DNA-bd_sf"/>
</dbReference>
<dbReference type="Pfam" id="PF01022">
    <property type="entry name" value="HTH_5"/>
    <property type="match status" value="1"/>
</dbReference>
<dbReference type="InterPro" id="IPR036388">
    <property type="entry name" value="WH-like_DNA-bd_sf"/>
</dbReference>
<dbReference type="SUPFAM" id="SSF46785">
    <property type="entry name" value="Winged helix' DNA-binding domain"/>
    <property type="match status" value="1"/>
</dbReference>
<name>A0A9X9R045_NEISU</name>
<dbReference type="PROSITE" id="PS50987">
    <property type="entry name" value="HTH_ARSR_2"/>
    <property type="match status" value="1"/>
</dbReference>
<dbReference type="PANTHER" id="PTHR33154:SF33">
    <property type="entry name" value="TRANSCRIPTIONAL REPRESSOR SDPR"/>
    <property type="match status" value="1"/>
</dbReference>
<dbReference type="GO" id="GO:0003700">
    <property type="term" value="F:DNA-binding transcription factor activity"/>
    <property type="evidence" value="ECO:0007669"/>
    <property type="project" value="InterPro"/>
</dbReference>
<dbReference type="NCBIfam" id="NF033788">
    <property type="entry name" value="HTH_metalloreg"/>
    <property type="match status" value="1"/>
</dbReference>
<evidence type="ECO:0000256" key="3">
    <source>
        <dbReference type="ARBA" id="ARBA00023163"/>
    </source>
</evidence>
<dbReference type="SMART" id="SM00418">
    <property type="entry name" value="HTH_ARSR"/>
    <property type="match status" value="1"/>
</dbReference>
<evidence type="ECO:0000256" key="2">
    <source>
        <dbReference type="ARBA" id="ARBA00023125"/>
    </source>
</evidence>
<dbReference type="Proteomes" id="UP000626795">
    <property type="component" value="Unassembled WGS sequence"/>
</dbReference>
<dbReference type="CDD" id="cd00090">
    <property type="entry name" value="HTH_ARSR"/>
    <property type="match status" value="1"/>
</dbReference>
<accession>A0A9X9R045</accession>
<gene>
    <name evidence="5" type="primary">sdpR</name>
    <name evidence="5" type="ORF">ONOEEDHL_01940</name>
</gene>
<dbReference type="RefSeq" id="WP_204788001.1">
    <property type="nucleotide sequence ID" value="NZ_CABFLZ010000007.1"/>
</dbReference>
<dbReference type="PRINTS" id="PR00778">
    <property type="entry name" value="HTHARSR"/>
</dbReference>
<dbReference type="InterPro" id="IPR011991">
    <property type="entry name" value="ArsR-like_HTH"/>
</dbReference>
<evidence type="ECO:0000259" key="4">
    <source>
        <dbReference type="PROSITE" id="PS50987"/>
    </source>
</evidence>
<sequence length="88" mass="10087">MAVNEVMAALSDETRRQILEILRKGKTNTGDLATIIGMTPQALSYHLRKLKNADLIYETRYKNFIYYELNLTVLDEAIVWINQIIGGK</sequence>
<keyword evidence="2" id="KW-0238">DNA-binding</keyword>
<dbReference type="EMBL" id="CABFLZ010000007">
    <property type="protein sequence ID" value="VTY03627.1"/>
    <property type="molecule type" value="Genomic_DNA"/>
</dbReference>
<dbReference type="AlphaFoldDB" id="A0A9X9R045"/>
<keyword evidence="6" id="KW-1185">Reference proteome</keyword>
<dbReference type="Gene3D" id="1.10.10.10">
    <property type="entry name" value="Winged helix-like DNA-binding domain superfamily/Winged helix DNA-binding domain"/>
    <property type="match status" value="1"/>
</dbReference>
<feature type="domain" description="HTH arsR-type" evidence="4">
    <location>
        <begin position="1"/>
        <end position="88"/>
    </location>
</feature>
<evidence type="ECO:0000313" key="5">
    <source>
        <dbReference type="EMBL" id="VTY03627.1"/>
    </source>
</evidence>
<dbReference type="InterPro" id="IPR051081">
    <property type="entry name" value="HTH_MetalResp_TranReg"/>
</dbReference>